<evidence type="ECO:0000256" key="6">
    <source>
        <dbReference type="ARBA" id="ARBA00022741"/>
    </source>
</evidence>
<name>A0A8J4YBW6_CHIOP</name>
<sequence>MPIRDHHHYIHHHHRHHHHHHSQLPFDRQYSVDGVLGEGGFGRVYSGIRVKDNLPVAIKQVAKNKVASWGKINGEKVPLEICLLRKVSHIPGVIKLIAYFEHADCFIIIMERPEAVKDLFDYITERKAIPEPEARYLFRQVVDIVRQCHASGVIHRDIKDENLLITTDRQGRKVLKLIDFGSGAFLKDHIYTDFDGGTKVYAPPEWIQHNQYLAGPATVWSLGILLYDMVCGDIPFAQDFQILEARVSFRTPVSNDCMDLIRLCLTHQPEDRPSLEQILQHPWLTGPKDTGAGLIGCMGGSLGTMDLLSDSHLDSDAASLDKHSTGSDASRESESEF</sequence>
<dbReference type="SUPFAM" id="SSF56112">
    <property type="entry name" value="Protein kinase-like (PK-like)"/>
    <property type="match status" value="1"/>
</dbReference>
<evidence type="ECO:0000313" key="17">
    <source>
        <dbReference type="Proteomes" id="UP000770661"/>
    </source>
</evidence>
<dbReference type="InterPro" id="IPR000719">
    <property type="entry name" value="Prot_kinase_dom"/>
</dbReference>
<dbReference type="Gene3D" id="3.30.200.20">
    <property type="entry name" value="Phosphorylase Kinase, domain 1"/>
    <property type="match status" value="1"/>
</dbReference>
<dbReference type="Proteomes" id="UP000770661">
    <property type="component" value="Unassembled WGS sequence"/>
</dbReference>
<evidence type="ECO:0000256" key="1">
    <source>
        <dbReference type="ARBA" id="ARBA00004192"/>
    </source>
</evidence>
<accession>A0A8J4YBW6</accession>
<evidence type="ECO:0000256" key="10">
    <source>
        <dbReference type="ARBA" id="ARBA00047899"/>
    </source>
</evidence>
<keyword evidence="17" id="KW-1185">Reference proteome</keyword>
<evidence type="ECO:0000313" key="16">
    <source>
        <dbReference type="EMBL" id="KAG0724422.1"/>
    </source>
</evidence>
<evidence type="ECO:0000256" key="4">
    <source>
        <dbReference type="ARBA" id="ARBA00022527"/>
    </source>
</evidence>
<dbReference type="OrthoDB" id="193931at2759"/>
<feature type="compositionally biased region" description="Basic residues" evidence="14">
    <location>
        <begin position="1"/>
        <end position="22"/>
    </location>
</feature>
<keyword evidence="7 16" id="KW-0418">Kinase</keyword>
<evidence type="ECO:0000256" key="9">
    <source>
        <dbReference type="ARBA" id="ARBA00023200"/>
    </source>
</evidence>
<keyword evidence="6 12" id="KW-0547">Nucleotide-binding</keyword>
<dbReference type="PROSITE" id="PS00108">
    <property type="entry name" value="PROTEIN_KINASE_ST"/>
    <property type="match status" value="1"/>
</dbReference>
<evidence type="ECO:0000256" key="14">
    <source>
        <dbReference type="SAM" id="MobiDB-lite"/>
    </source>
</evidence>
<evidence type="ECO:0000256" key="3">
    <source>
        <dbReference type="ARBA" id="ARBA00016885"/>
    </source>
</evidence>
<evidence type="ECO:0000256" key="8">
    <source>
        <dbReference type="ARBA" id="ARBA00022840"/>
    </source>
</evidence>
<comment type="similarity">
    <text evidence="13">Belongs to the protein kinase superfamily.</text>
</comment>
<dbReference type="SMART" id="SM00220">
    <property type="entry name" value="S_TKc"/>
    <property type="match status" value="1"/>
</dbReference>
<feature type="region of interest" description="Disordered" evidence="14">
    <location>
        <begin position="1"/>
        <end position="23"/>
    </location>
</feature>
<keyword evidence="4 13" id="KW-0723">Serine/threonine-protein kinase</keyword>
<dbReference type="GO" id="GO:0005524">
    <property type="term" value="F:ATP binding"/>
    <property type="evidence" value="ECO:0007669"/>
    <property type="project" value="UniProtKB-UniRule"/>
</dbReference>
<gene>
    <name evidence="16" type="primary">Pim1_2</name>
    <name evidence="16" type="ORF">GWK47_005142</name>
</gene>
<keyword evidence="9" id="KW-1035">Host cytoplasm</keyword>
<dbReference type="GO" id="GO:0004674">
    <property type="term" value="F:protein serine/threonine kinase activity"/>
    <property type="evidence" value="ECO:0007669"/>
    <property type="project" value="UniProtKB-KW"/>
</dbReference>
<dbReference type="FunFam" id="3.30.200.20:FF:000547">
    <property type="entry name" value="Serine/threonine-protein kinase prk-2"/>
    <property type="match status" value="1"/>
</dbReference>
<protein>
    <recommendedName>
        <fullName evidence="3">Serine/threonine-protein kinase 1</fullName>
        <ecNumber evidence="2">2.7.11.1</ecNumber>
    </recommendedName>
</protein>
<dbReference type="InterPro" id="IPR008271">
    <property type="entry name" value="Ser/Thr_kinase_AS"/>
</dbReference>
<dbReference type="InterPro" id="IPR017441">
    <property type="entry name" value="Protein_kinase_ATP_BS"/>
</dbReference>
<evidence type="ECO:0000256" key="11">
    <source>
        <dbReference type="ARBA" id="ARBA00048679"/>
    </source>
</evidence>
<proteinExistence type="inferred from homology"/>
<feature type="binding site" evidence="12">
    <location>
        <position position="59"/>
    </location>
    <ligand>
        <name>ATP</name>
        <dbReference type="ChEBI" id="CHEBI:30616"/>
    </ligand>
</feature>
<dbReference type="CDD" id="cd14005">
    <property type="entry name" value="STKc_PIM"/>
    <property type="match status" value="1"/>
</dbReference>
<dbReference type="EMBL" id="JACEEZ010006948">
    <property type="protein sequence ID" value="KAG0724422.1"/>
    <property type="molecule type" value="Genomic_DNA"/>
</dbReference>
<comment type="subcellular location">
    <subcellularLocation>
        <location evidence="1">Host cytoplasm</location>
    </subcellularLocation>
</comment>
<dbReference type="Pfam" id="PF00069">
    <property type="entry name" value="Pkinase"/>
    <property type="match status" value="1"/>
</dbReference>
<evidence type="ECO:0000256" key="13">
    <source>
        <dbReference type="RuleBase" id="RU000304"/>
    </source>
</evidence>
<evidence type="ECO:0000256" key="5">
    <source>
        <dbReference type="ARBA" id="ARBA00022679"/>
    </source>
</evidence>
<dbReference type="FunFam" id="1.10.510.10:FF:000571">
    <property type="entry name" value="Maternal embryonic leucine zipper kinase"/>
    <property type="match status" value="1"/>
</dbReference>
<reference evidence="16" key="1">
    <citation type="submission" date="2020-07" db="EMBL/GenBank/DDBJ databases">
        <title>The High-quality genome of the commercially important snow crab, Chionoecetes opilio.</title>
        <authorList>
            <person name="Jeong J.-H."/>
            <person name="Ryu S."/>
        </authorList>
    </citation>
    <scope>NUCLEOTIDE SEQUENCE</scope>
    <source>
        <strain evidence="16">MADBK_172401_WGS</strain>
        <tissue evidence="16">Digestive gland</tissue>
    </source>
</reference>
<evidence type="ECO:0000256" key="2">
    <source>
        <dbReference type="ARBA" id="ARBA00012513"/>
    </source>
</evidence>
<keyword evidence="5" id="KW-0808">Transferase</keyword>
<dbReference type="AlphaFoldDB" id="A0A8J4YBW6"/>
<dbReference type="GO" id="GO:0005737">
    <property type="term" value="C:cytoplasm"/>
    <property type="evidence" value="ECO:0007669"/>
    <property type="project" value="TreeGrafter"/>
</dbReference>
<organism evidence="16 17">
    <name type="scientific">Chionoecetes opilio</name>
    <name type="common">Atlantic snow crab</name>
    <name type="synonym">Cancer opilio</name>
    <dbReference type="NCBI Taxonomy" id="41210"/>
    <lineage>
        <taxon>Eukaryota</taxon>
        <taxon>Metazoa</taxon>
        <taxon>Ecdysozoa</taxon>
        <taxon>Arthropoda</taxon>
        <taxon>Crustacea</taxon>
        <taxon>Multicrustacea</taxon>
        <taxon>Malacostraca</taxon>
        <taxon>Eumalacostraca</taxon>
        <taxon>Eucarida</taxon>
        <taxon>Decapoda</taxon>
        <taxon>Pleocyemata</taxon>
        <taxon>Brachyura</taxon>
        <taxon>Eubrachyura</taxon>
        <taxon>Majoidea</taxon>
        <taxon>Majidae</taxon>
        <taxon>Chionoecetes</taxon>
    </lineage>
</organism>
<comment type="caution">
    <text evidence="16">The sequence shown here is derived from an EMBL/GenBank/DDBJ whole genome shotgun (WGS) entry which is preliminary data.</text>
</comment>
<dbReference type="Gene3D" id="1.10.510.10">
    <property type="entry name" value="Transferase(Phosphotransferase) domain 1"/>
    <property type="match status" value="1"/>
</dbReference>
<comment type="catalytic activity">
    <reaction evidence="11">
        <text>L-seryl-[protein] + ATP = O-phospho-L-seryl-[protein] + ADP + H(+)</text>
        <dbReference type="Rhea" id="RHEA:17989"/>
        <dbReference type="Rhea" id="RHEA-COMP:9863"/>
        <dbReference type="Rhea" id="RHEA-COMP:11604"/>
        <dbReference type="ChEBI" id="CHEBI:15378"/>
        <dbReference type="ChEBI" id="CHEBI:29999"/>
        <dbReference type="ChEBI" id="CHEBI:30616"/>
        <dbReference type="ChEBI" id="CHEBI:83421"/>
        <dbReference type="ChEBI" id="CHEBI:456216"/>
        <dbReference type="EC" id="2.7.11.1"/>
    </reaction>
</comment>
<evidence type="ECO:0000256" key="7">
    <source>
        <dbReference type="ARBA" id="ARBA00022777"/>
    </source>
</evidence>
<keyword evidence="8 12" id="KW-0067">ATP-binding</keyword>
<evidence type="ECO:0000259" key="15">
    <source>
        <dbReference type="PROSITE" id="PS50011"/>
    </source>
</evidence>
<feature type="domain" description="Protein kinase" evidence="15">
    <location>
        <begin position="30"/>
        <end position="284"/>
    </location>
</feature>
<comment type="catalytic activity">
    <reaction evidence="10">
        <text>L-threonyl-[protein] + ATP = O-phospho-L-threonyl-[protein] + ADP + H(+)</text>
        <dbReference type="Rhea" id="RHEA:46608"/>
        <dbReference type="Rhea" id="RHEA-COMP:11060"/>
        <dbReference type="Rhea" id="RHEA-COMP:11605"/>
        <dbReference type="ChEBI" id="CHEBI:15378"/>
        <dbReference type="ChEBI" id="CHEBI:30013"/>
        <dbReference type="ChEBI" id="CHEBI:30616"/>
        <dbReference type="ChEBI" id="CHEBI:61977"/>
        <dbReference type="ChEBI" id="CHEBI:456216"/>
        <dbReference type="EC" id="2.7.11.1"/>
    </reaction>
</comment>
<dbReference type="PANTHER" id="PTHR22984">
    <property type="entry name" value="SERINE/THREONINE-PROTEIN KINASE PIM"/>
    <property type="match status" value="1"/>
</dbReference>
<dbReference type="GO" id="GO:0030430">
    <property type="term" value="C:host cell cytoplasm"/>
    <property type="evidence" value="ECO:0007669"/>
    <property type="project" value="UniProtKB-SubCell"/>
</dbReference>
<dbReference type="InterPro" id="IPR051138">
    <property type="entry name" value="PIM_Ser/Thr_kinase"/>
</dbReference>
<dbReference type="PROSITE" id="PS00107">
    <property type="entry name" value="PROTEIN_KINASE_ATP"/>
    <property type="match status" value="1"/>
</dbReference>
<feature type="region of interest" description="Disordered" evidence="14">
    <location>
        <begin position="317"/>
        <end position="337"/>
    </location>
</feature>
<dbReference type="InterPro" id="IPR011009">
    <property type="entry name" value="Kinase-like_dom_sf"/>
</dbReference>
<evidence type="ECO:0000256" key="12">
    <source>
        <dbReference type="PROSITE-ProRule" id="PRU10141"/>
    </source>
</evidence>
<dbReference type="PROSITE" id="PS50011">
    <property type="entry name" value="PROTEIN_KINASE_DOM"/>
    <property type="match status" value="1"/>
</dbReference>
<dbReference type="EC" id="2.7.11.1" evidence="2"/>
<dbReference type="PANTHER" id="PTHR22984:SF25">
    <property type="entry name" value="PROTEIN KINASE DOMAIN-CONTAINING PROTEIN"/>
    <property type="match status" value="1"/>
</dbReference>